<dbReference type="AlphaFoldDB" id="A0AAJ1TL43"/>
<sequence length="744" mass="83550">MTDVMEADLSSEDSIEPVTIDHIVPDDLEVGAFIIYEGRPFSFLHKDEGCAPLIFKSETGPPRLIELLPTEYIHKIALGEIKRPGRKNIAGLNAEPESYRHDEKFEALPKKAREVAGLKDLYVEEFARRIRDAEERGERFARNETNALIVREIVDAALPKDVHPPAMRSARSILRWLQRSELKKGSPMANVHGNYQRPYNRKISQRVLDLIATIIREQADTLPHALRPGIIRGQVNTKIKEINLEESLQIPPVRTTTVTSEFNRYDGWIRLAATKGKHAADLEFGAVGKLVRPTRINQHWELDHHSIDLIPILGSTELGQMLSKSALGRLDITLAIDVYSGYPVGFYPSFEGTGLLPSLMCIAHGVQEKTYVAQRFPHISGSLLAHGKPTKVRFDRAREYVGRQMARSLRRVGIGFELARPRFPDDKPYIERFFGTLENDFVSWLKGRTGSSPRDRGAANPAKEAAIELDDFVALLHEYFITVYARRPQRGLDWETPEQRWLRGLRNYKPRLLTPDEQARVDVLASIEVKVNAGREGIQWRNKHYQSPELQSIRRTSGNFGVRKNSMTPLIGRISLRDVGVIFVSVPNTDTPSEIAVPCTAAAAHGRTVWQDEVVQALLRQKKKNPQSKIDYEDGFSALFRRSIGCMGIKTDKASKLGSSRGAVTAARFTGVMVDGVCKHALTRLVRDGTALDLFGQLAAQDKSQAVCEENINAINTDDEDIVDIYDDMPADEIDMSDLLGEED</sequence>
<dbReference type="GO" id="GO:0003676">
    <property type="term" value="F:nucleic acid binding"/>
    <property type="evidence" value="ECO:0007669"/>
    <property type="project" value="InterPro"/>
</dbReference>
<dbReference type="Gene3D" id="3.30.420.10">
    <property type="entry name" value="Ribonuclease H-like superfamily/Ribonuclease H"/>
    <property type="match status" value="1"/>
</dbReference>
<proteinExistence type="predicted"/>
<evidence type="ECO:0000259" key="1">
    <source>
        <dbReference type="PROSITE" id="PS50994"/>
    </source>
</evidence>
<protein>
    <submittedName>
        <fullName evidence="2">Transposase InsO family protein</fullName>
    </submittedName>
</protein>
<accession>A0AAJ1TL43</accession>
<dbReference type="GO" id="GO:0015074">
    <property type="term" value="P:DNA integration"/>
    <property type="evidence" value="ECO:0007669"/>
    <property type="project" value="InterPro"/>
</dbReference>
<reference evidence="2" key="1">
    <citation type="submission" date="2023-07" db="EMBL/GenBank/DDBJ databases">
        <title>Genomic Encyclopedia of Type Strains, Phase IV (KMG-IV): sequencing the most valuable type-strain genomes for metagenomic binning, comparative biology and taxonomic classification.</title>
        <authorList>
            <person name="Goeker M."/>
        </authorList>
    </citation>
    <scope>NUCLEOTIDE SEQUENCE</scope>
    <source>
        <strain evidence="2">DSM 19569</strain>
    </source>
</reference>
<dbReference type="EMBL" id="JAUSWL010000002">
    <property type="protein sequence ID" value="MDQ0542731.1"/>
    <property type="molecule type" value="Genomic_DNA"/>
</dbReference>
<dbReference type="RefSeq" id="WP_081948797.1">
    <property type="nucleotide sequence ID" value="NZ_JAJALK010000003.1"/>
</dbReference>
<dbReference type="InterPro" id="IPR012337">
    <property type="entry name" value="RNaseH-like_sf"/>
</dbReference>
<dbReference type="SUPFAM" id="SSF53098">
    <property type="entry name" value="Ribonuclease H-like"/>
    <property type="match status" value="1"/>
</dbReference>
<dbReference type="InterPro" id="IPR036397">
    <property type="entry name" value="RNaseH_sf"/>
</dbReference>
<gene>
    <name evidence="2" type="ORF">QO001_001649</name>
</gene>
<organism evidence="2 3">
    <name type="scientific">Methylobacterium brachiatum</name>
    <dbReference type="NCBI Taxonomy" id="269660"/>
    <lineage>
        <taxon>Bacteria</taxon>
        <taxon>Pseudomonadati</taxon>
        <taxon>Pseudomonadota</taxon>
        <taxon>Alphaproteobacteria</taxon>
        <taxon>Hyphomicrobiales</taxon>
        <taxon>Methylobacteriaceae</taxon>
        <taxon>Methylobacterium</taxon>
    </lineage>
</organism>
<name>A0AAJ1TL43_9HYPH</name>
<evidence type="ECO:0000313" key="2">
    <source>
        <dbReference type="EMBL" id="MDQ0542731.1"/>
    </source>
</evidence>
<dbReference type="Proteomes" id="UP001223420">
    <property type="component" value="Unassembled WGS sequence"/>
</dbReference>
<comment type="caution">
    <text evidence="2">The sequence shown here is derived from an EMBL/GenBank/DDBJ whole genome shotgun (WGS) entry which is preliminary data.</text>
</comment>
<dbReference type="PROSITE" id="PS50994">
    <property type="entry name" value="INTEGRASE"/>
    <property type="match status" value="1"/>
</dbReference>
<evidence type="ECO:0000313" key="3">
    <source>
        <dbReference type="Proteomes" id="UP001223420"/>
    </source>
</evidence>
<dbReference type="InterPro" id="IPR001584">
    <property type="entry name" value="Integrase_cat-core"/>
</dbReference>
<feature type="domain" description="Integrase catalytic" evidence="1">
    <location>
        <begin position="289"/>
        <end position="505"/>
    </location>
</feature>